<dbReference type="Pfam" id="PF08448">
    <property type="entry name" value="PAS_4"/>
    <property type="match status" value="1"/>
</dbReference>
<organism evidence="5 6">
    <name type="scientific">Desulfosporosinus fructosivorans</name>
    <dbReference type="NCBI Taxonomy" id="2018669"/>
    <lineage>
        <taxon>Bacteria</taxon>
        <taxon>Bacillati</taxon>
        <taxon>Bacillota</taxon>
        <taxon>Clostridia</taxon>
        <taxon>Eubacteriales</taxon>
        <taxon>Desulfitobacteriaceae</taxon>
        <taxon>Desulfosporosinus</taxon>
    </lineage>
</organism>
<dbReference type="SMART" id="SM00267">
    <property type="entry name" value="GGDEF"/>
    <property type="match status" value="1"/>
</dbReference>
<gene>
    <name evidence="5" type="ORF">E4K67_26290</name>
</gene>
<feature type="domain" description="EAL" evidence="3">
    <location>
        <begin position="462"/>
        <end position="715"/>
    </location>
</feature>
<dbReference type="AlphaFoldDB" id="A0A4Z0QXU2"/>
<dbReference type="InterPro" id="IPR000700">
    <property type="entry name" value="PAS-assoc_C"/>
</dbReference>
<evidence type="ECO:0000259" key="3">
    <source>
        <dbReference type="PROSITE" id="PS50883"/>
    </source>
</evidence>
<dbReference type="InterPro" id="IPR052155">
    <property type="entry name" value="Biofilm_reg_signaling"/>
</dbReference>
<dbReference type="PROSITE" id="PS50887">
    <property type="entry name" value="GGDEF"/>
    <property type="match status" value="1"/>
</dbReference>
<dbReference type="SMART" id="SM00091">
    <property type="entry name" value="PAS"/>
    <property type="match status" value="2"/>
</dbReference>
<dbReference type="CDD" id="cd01949">
    <property type="entry name" value="GGDEF"/>
    <property type="match status" value="1"/>
</dbReference>
<dbReference type="PROSITE" id="PS50112">
    <property type="entry name" value="PAS"/>
    <property type="match status" value="1"/>
</dbReference>
<dbReference type="InterPro" id="IPR035919">
    <property type="entry name" value="EAL_sf"/>
</dbReference>
<reference evidence="5 6" key="1">
    <citation type="submission" date="2019-03" db="EMBL/GenBank/DDBJ databases">
        <title>Draft Genome Sequence of Desulfosporosinus fructosivorans Strain 63.6F, Isolated from Marine Sediment in the Baltic Sea.</title>
        <authorList>
            <person name="Hausmann B."/>
            <person name="Vandieken V."/>
            <person name="Pjevac P."/>
            <person name="Schreck K."/>
            <person name="Herbold C.W."/>
            <person name="Loy A."/>
        </authorList>
    </citation>
    <scope>NUCLEOTIDE SEQUENCE [LARGE SCALE GENOMIC DNA]</scope>
    <source>
        <strain evidence="5 6">63.6F</strain>
    </source>
</reference>
<dbReference type="InterPro" id="IPR013656">
    <property type="entry name" value="PAS_4"/>
</dbReference>
<dbReference type="NCBIfam" id="TIGR00229">
    <property type="entry name" value="sensory_box"/>
    <property type="match status" value="1"/>
</dbReference>
<dbReference type="SMART" id="SM00052">
    <property type="entry name" value="EAL"/>
    <property type="match status" value="1"/>
</dbReference>
<dbReference type="InterPro" id="IPR029787">
    <property type="entry name" value="Nucleotide_cyclase"/>
</dbReference>
<dbReference type="PANTHER" id="PTHR44757">
    <property type="entry name" value="DIGUANYLATE CYCLASE DGCP"/>
    <property type="match status" value="1"/>
</dbReference>
<feature type="domain" description="GGDEF" evidence="4">
    <location>
        <begin position="320"/>
        <end position="453"/>
    </location>
</feature>
<dbReference type="InterPro" id="IPR043128">
    <property type="entry name" value="Rev_trsase/Diguanyl_cyclase"/>
</dbReference>
<dbReference type="Gene3D" id="3.30.70.270">
    <property type="match status" value="1"/>
</dbReference>
<dbReference type="Gene3D" id="3.30.450.20">
    <property type="entry name" value="PAS domain"/>
    <property type="match status" value="2"/>
</dbReference>
<evidence type="ECO:0000313" key="5">
    <source>
        <dbReference type="EMBL" id="TGE35240.1"/>
    </source>
</evidence>
<feature type="domain" description="PAS" evidence="1">
    <location>
        <begin position="163"/>
        <end position="235"/>
    </location>
</feature>
<evidence type="ECO:0000259" key="1">
    <source>
        <dbReference type="PROSITE" id="PS50112"/>
    </source>
</evidence>
<feature type="domain" description="PAC" evidence="2">
    <location>
        <begin position="236"/>
        <end position="288"/>
    </location>
</feature>
<dbReference type="CDD" id="cd01948">
    <property type="entry name" value="EAL"/>
    <property type="match status" value="1"/>
</dbReference>
<dbReference type="InterPro" id="IPR001633">
    <property type="entry name" value="EAL_dom"/>
</dbReference>
<accession>A0A4Z0QXU2</accession>
<dbReference type="Pfam" id="PF00990">
    <property type="entry name" value="GGDEF"/>
    <property type="match status" value="1"/>
</dbReference>
<dbReference type="Gene3D" id="3.20.20.450">
    <property type="entry name" value="EAL domain"/>
    <property type="match status" value="1"/>
</dbReference>
<dbReference type="PROSITE" id="PS50113">
    <property type="entry name" value="PAC"/>
    <property type="match status" value="1"/>
</dbReference>
<evidence type="ECO:0000313" key="6">
    <source>
        <dbReference type="Proteomes" id="UP000298460"/>
    </source>
</evidence>
<evidence type="ECO:0000259" key="2">
    <source>
        <dbReference type="PROSITE" id="PS50113"/>
    </source>
</evidence>
<protein>
    <submittedName>
        <fullName evidence="5">EAL domain-containing protein</fullName>
    </submittedName>
</protein>
<evidence type="ECO:0000259" key="4">
    <source>
        <dbReference type="PROSITE" id="PS50887"/>
    </source>
</evidence>
<proteinExistence type="predicted"/>
<name>A0A4Z0QXU2_9FIRM</name>
<sequence>MDLPLEVNLMEYMLSAYAYHRIITDINDMPVDYEFLEINSAYELMTGLKQGDIIGRRIMEIDPGIINDDVNWLEFYGNVALTGQPGVIEHYSQPSNQWFLVHTNSTRKGYFSAHFIDVTTLKQKEFELVKKNNLLVTAYEQVVTAENKLKKEFEDVQNNKELTQDRYREIVENSNDIIYSCGLDGTITSVNKSFCTLAAKTAKEIIGANISQFLKLEETNMAWNTILLKGIITNTGVTEHGFTMQDGSVRHYQITLFPIFDVHRKIIEVIGINHDITTSKHNEQKIMLLAYRDSLTNLPNKNLFLDRLNTSISTYKRTASKAAVILVDLDDFKKINSSLGYKVGDAILVEAAKKLVSCMRDYDTVARVGEDNFLLLFQDIKHNNELFPIINRLKKVLGDPYNVHGKPMNITASLGISVFPDDGVDSEAILMNADKAMYKAKELGKNGYYFFNNDIKEGLERKIKLETMLNNAISNQEFELHYQPQYEARTRRLRGFEALIRWNNPEVGLVMPMEFIPFAEETGLIVPIGSWVLNTACKLCHKLNKAYGLNLNMSVNISPIQIKQQDFYEVISQVLEHSGIEPSNLELEVPESAFNGIDNVLSVLKVLKDDGIRITLTDFGTGKLSISDLKKLPINMVKLDKEFIHEIDQPRPQDALAESIISLVHKLNIELIAGGVETKKQFDYLIKGNCDNIQGYFFEEPVPEKMLEGIITKGILENEALTRVIQKAGLTYEGFVKQEMLRIGRSCDTKL</sequence>
<dbReference type="InterPro" id="IPR035965">
    <property type="entry name" value="PAS-like_dom_sf"/>
</dbReference>
<dbReference type="SUPFAM" id="SSF141868">
    <property type="entry name" value="EAL domain-like"/>
    <property type="match status" value="1"/>
</dbReference>
<dbReference type="CDD" id="cd00130">
    <property type="entry name" value="PAS"/>
    <property type="match status" value="1"/>
</dbReference>
<dbReference type="InterPro" id="IPR000014">
    <property type="entry name" value="PAS"/>
</dbReference>
<dbReference type="EMBL" id="SPQQ01000017">
    <property type="protein sequence ID" value="TGE35240.1"/>
    <property type="molecule type" value="Genomic_DNA"/>
</dbReference>
<dbReference type="SUPFAM" id="SSF55785">
    <property type="entry name" value="PYP-like sensor domain (PAS domain)"/>
    <property type="match status" value="1"/>
</dbReference>
<dbReference type="InterPro" id="IPR000160">
    <property type="entry name" value="GGDEF_dom"/>
</dbReference>
<dbReference type="PROSITE" id="PS50883">
    <property type="entry name" value="EAL"/>
    <property type="match status" value="1"/>
</dbReference>
<comment type="caution">
    <text evidence="5">The sequence shown here is derived from an EMBL/GenBank/DDBJ whole genome shotgun (WGS) entry which is preliminary data.</text>
</comment>
<dbReference type="Pfam" id="PF00563">
    <property type="entry name" value="EAL"/>
    <property type="match status" value="1"/>
</dbReference>
<dbReference type="SUPFAM" id="SSF55073">
    <property type="entry name" value="Nucleotide cyclase"/>
    <property type="match status" value="1"/>
</dbReference>
<dbReference type="NCBIfam" id="TIGR00254">
    <property type="entry name" value="GGDEF"/>
    <property type="match status" value="1"/>
</dbReference>
<dbReference type="Proteomes" id="UP000298460">
    <property type="component" value="Unassembled WGS sequence"/>
</dbReference>
<dbReference type="PANTHER" id="PTHR44757:SF2">
    <property type="entry name" value="BIOFILM ARCHITECTURE MAINTENANCE PROTEIN MBAA"/>
    <property type="match status" value="1"/>
</dbReference>
<keyword evidence="6" id="KW-1185">Reference proteome</keyword>